<dbReference type="AlphaFoldDB" id="A0A5R9KYS7"/>
<keyword evidence="2" id="KW-0808">Transferase</keyword>
<protein>
    <submittedName>
        <fullName evidence="2">GNAT family N-acetyltransferase</fullName>
    </submittedName>
</protein>
<dbReference type="RefSeq" id="WP_138366702.1">
    <property type="nucleotide sequence ID" value="NZ_VCEJ01000004.1"/>
</dbReference>
<feature type="domain" description="N-acetyltransferase" evidence="1">
    <location>
        <begin position="1"/>
        <end position="157"/>
    </location>
</feature>
<dbReference type="Proteomes" id="UP000306402">
    <property type="component" value="Unassembled WGS sequence"/>
</dbReference>
<proteinExistence type="predicted"/>
<name>A0A5R9KYS7_9BACT</name>
<accession>A0A5R9KYS7</accession>
<dbReference type="GO" id="GO:0016747">
    <property type="term" value="F:acyltransferase activity, transferring groups other than amino-acyl groups"/>
    <property type="evidence" value="ECO:0007669"/>
    <property type="project" value="InterPro"/>
</dbReference>
<dbReference type="SUPFAM" id="SSF55729">
    <property type="entry name" value="Acyl-CoA N-acyltransferases (Nat)"/>
    <property type="match status" value="1"/>
</dbReference>
<reference evidence="2 3" key="1">
    <citation type="submission" date="2019-05" db="EMBL/GenBank/DDBJ databases">
        <authorList>
            <person name="Qu J.-H."/>
        </authorList>
    </citation>
    <scope>NUCLEOTIDE SEQUENCE [LARGE SCALE GENOMIC DNA]</scope>
    <source>
        <strain evidence="2 3">T17</strain>
    </source>
</reference>
<dbReference type="EMBL" id="VCEJ01000004">
    <property type="protein sequence ID" value="TLV01331.1"/>
    <property type="molecule type" value="Genomic_DNA"/>
</dbReference>
<dbReference type="OrthoDB" id="9799096at2"/>
<dbReference type="InterPro" id="IPR000182">
    <property type="entry name" value="GNAT_dom"/>
</dbReference>
<dbReference type="Gene3D" id="3.40.630.30">
    <property type="match status" value="1"/>
</dbReference>
<dbReference type="Pfam" id="PF00583">
    <property type="entry name" value="Acetyltransf_1"/>
    <property type="match status" value="1"/>
</dbReference>
<keyword evidence="3" id="KW-1185">Reference proteome</keyword>
<comment type="caution">
    <text evidence="2">The sequence shown here is derived from an EMBL/GenBank/DDBJ whole genome shotgun (WGS) entry which is preliminary data.</text>
</comment>
<gene>
    <name evidence="2" type="ORF">FEN17_18010</name>
</gene>
<dbReference type="PROSITE" id="PS51186">
    <property type="entry name" value="GNAT"/>
    <property type="match status" value="1"/>
</dbReference>
<evidence type="ECO:0000259" key="1">
    <source>
        <dbReference type="PROSITE" id="PS51186"/>
    </source>
</evidence>
<organism evidence="2 3">
    <name type="scientific">Dyadobacter luticola</name>
    <dbReference type="NCBI Taxonomy" id="1979387"/>
    <lineage>
        <taxon>Bacteria</taxon>
        <taxon>Pseudomonadati</taxon>
        <taxon>Bacteroidota</taxon>
        <taxon>Cytophagia</taxon>
        <taxon>Cytophagales</taxon>
        <taxon>Spirosomataceae</taxon>
        <taxon>Dyadobacter</taxon>
    </lineage>
</organism>
<evidence type="ECO:0000313" key="2">
    <source>
        <dbReference type="EMBL" id="TLV01331.1"/>
    </source>
</evidence>
<evidence type="ECO:0000313" key="3">
    <source>
        <dbReference type="Proteomes" id="UP000306402"/>
    </source>
</evidence>
<dbReference type="InterPro" id="IPR016181">
    <property type="entry name" value="Acyl_CoA_acyltransferase"/>
</dbReference>
<sequence>MKIRMAKDADLPQILEIWYEGLADHFPELNGRERYSKKFSANFKTRADFHFWVAEKNEILIAYQSHLPATNHPAKFDFYAETSIYVRRSYRGSRAAFYLYRNSLDYLKQHTDITFLIGYIALENSAALRLATHFGYEIVGNIGPAKKNAFEIGERLIVVNNLCKIEDLQQDPFG</sequence>